<dbReference type="Proteomes" id="UP001335737">
    <property type="component" value="Unassembled WGS sequence"/>
</dbReference>
<keyword evidence="5" id="KW-1185">Reference proteome</keyword>
<proteinExistence type="predicted"/>
<gene>
    <name evidence="4" type="ORF">QGM71_18295</name>
</gene>
<dbReference type="Pfam" id="PF08541">
    <property type="entry name" value="ACP_syn_III_C"/>
    <property type="match status" value="1"/>
</dbReference>
<dbReference type="SUPFAM" id="SSF53901">
    <property type="entry name" value="Thiolase-like"/>
    <property type="match status" value="1"/>
</dbReference>
<protein>
    <submittedName>
        <fullName evidence="4">3-oxoacyl-[acyl-carrier-protein] synthase III C-terminal domain-containing protein</fullName>
    </submittedName>
</protein>
<evidence type="ECO:0000259" key="3">
    <source>
        <dbReference type="Pfam" id="PF08541"/>
    </source>
</evidence>
<feature type="domain" description="Beta-ketoacyl-[acyl-carrier-protein] synthase III C-terminal" evidence="3">
    <location>
        <begin position="217"/>
        <end position="305"/>
    </location>
</feature>
<keyword evidence="1" id="KW-0808">Transferase</keyword>
<dbReference type="Gene3D" id="3.40.47.10">
    <property type="match status" value="2"/>
</dbReference>
<dbReference type="InterPro" id="IPR013747">
    <property type="entry name" value="ACP_syn_III_C"/>
</dbReference>
<dbReference type="PANTHER" id="PTHR34069:SF2">
    <property type="entry name" value="BETA-KETOACYL-[ACYL-CARRIER-PROTEIN] SYNTHASE III"/>
    <property type="match status" value="1"/>
</dbReference>
<sequence>MIGIESIKTYYPSNEIEISELKEKLNLSHFQMKLFTKIHGLEKIRFNEKESLEELLKIPIQEILGSVDPSSIKYIMYAHTVQTVTPYPINIIEEIKRKYGLQHAISFSITQHNCSSALTALDLCQYLLKNDLDKALIITGEKVFTPIAQVIHNTTIMGEASSGILVSKTSKENQLLSVERTILGEYYSGINMDVQQSRKFDKAYVDTLISTIYKAVEKTGLTLDEIKLILPHNVNRSSWIKLANTMNLSKEKIYLKNIAKLGHCFCSDPFINYMDACNEGLIKEGDYYLMISVGLGATFQVAVLKR</sequence>
<dbReference type="RefSeq" id="WP_327608979.1">
    <property type="nucleotide sequence ID" value="NZ_JARZFX010000014.1"/>
</dbReference>
<comment type="caution">
    <text evidence="4">The sequence shown here is derived from an EMBL/GenBank/DDBJ whole genome shotgun (WGS) entry which is preliminary data.</text>
</comment>
<accession>A0ABU6KJW3</accession>
<evidence type="ECO:0000313" key="5">
    <source>
        <dbReference type="Proteomes" id="UP001335737"/>
    </source>
</evidence>
<dbReference type="PANTHER" id="PTHR34069">
    <property type="entry name" value="3-OXOACYL-[ACYL-CARRIER-PROTEIN] SYNTHASE 3"/>
    <property type="match status" value="1"/>
</dbReference>
<evidence type="ECO:0000256" key="2">
    <source>
        <dbReference type="ARBA" id="ARBA00023315"/>
    </source>
</evidence>
<evidence type="ECO:0000313" key="4">
    <source>
        <dbReference type="EMBL" id="MEC5425435.1"/>
    </source>
</evidence>
<keyword evidence="2" id="KW-0012">Acyltransferase</keyword>
<organism evidence="4 5">
    <name type="scientific">Virgibacillus tibetensis</name>
    <dbReference type="NCBI Taxonomy" id="3042313"/>
    <lineage>
        <taxon>Bacteria</taxon>
        <taxon>Bacillati</taxon>
        <taxon>Bacillota</taxon>
        <taxon>Bacilli</taxon>
        <taxon>Bacillales</taxon>
        <taxon>Bacillaceae</taxon>
        <taxon>Virgibacillus</taxon>
    </lineage>
</organism>
<reference evidence="4 5" key="1">
    <citation type="journal article" date="2024" name="Int. J. Syst. Evol. Microbiol.">
        <title>Virgibacillus tibetensis sp. nov., isolated from salt lake on the Tibetan Plateau of China.</title>
        <authorList>
            <person name="Phurbu D."/>
            <person name="Liu Z.-X."/>
            <person name="Wang R."/>
            <person name="Zheng Y.-Y."/>
            <person name="Liu H.-C."/>
            <person name="Zhou Y.-G."/>
            <person name="Yu Y.-J."/>
            <person name="Li A.-H."/>
        </authorList>
    </citation>
    <scope>NUCLEOTIDE SEQUENCE [LARGE SCALE GENOMIC DNA]</scope>
    <source>
        <strain evidence="4 5">C22-A2</strain>
    </source>
</reference>
<dbReference type="InterPro" id="IPR016039">
    <property type="entry name" value="Thiolase-like"/>
</dbReference>
<dbReference type="EMBL" id="JARZFX010000014">
    <property type="protein sequence ID" value="MEC5425435.1"/>
    <property type="molecule type" value="Genomic_DNA"/>
</dbReference>
<evidence type="ECO:0000256" key="1">
    <source>
        <dbReference type="ARBA" id="ARBA00022679"/>
    </source>
</evidence>
<name>A0ABU6KJW3_9BACI</name>